<accession>A0ABN1ABJ6</accession>
<evidence type="ECO:0000256" key="3">
    <source>
        <dbReference type="ARBA" id="ARBA00022801"/>
    </source>
</evidence>
<dbReference type="PIRSF" id="PIRSF038994">
    <property type="entry name" value="NagA"/>
    <property type="match status" value="1"/>
</dbReference>
<evidence type="ECO:0000256" key="2">
    <source>
        <dbReference type="ARBA" id="ARBA00022723"/>
    </source>
</evidence>
<dbReference type="EMBL" id="BAAACZ010000032">
    <property type="protein sequence ID" value="GAA0472376.1"/>
    <property type="molecule type" value="Genomic_DNA"/>
</dbReference>
<comment type="similarity">
    <text evidence="1 5">Belongs to the metallo-dependent hydrolases superfamily. NagA family.</text>
</comment>
<organism evidence="7 8">
    <name type="scientific">Alkalibacillus silvisoli</name>
    <dbReference type="NCBI Taxonomy" id="392823"/>
    <lineage>
        <taxon>Bacteria</taxon>
        <taxon>Bacillati</taxon>
        <taxon>Bacillota</taxon>
        <taxon>Bacilli</taxon>
        <taxon>Bacillales</taxon>
        <taxon>Bacillaceae</taxon>
        <taxon>Alkalibacillus</taxon>
    </lineage>
</organism>
<keyword evidence="8" id="KW-1185">Reference proteome</keyword>
<dbReference type="PANTHER" id="PTHR11113:SF14">
    <property type="entry name" value="N-ACETYLGLUCOSAMINE-6-PHOSPHATE DEACETYLASE"/>
    <property type="match status" value="1"/>
</dbReference>
<keyword evidence="4 5" id="KW-0119">Carbohydrate metabolism</keyword>
<sequence>MFSINHVNIYLEDEVIENGAVTIKDGKFKQVHKKPLTSGEAIDGRGLNLVPGFIDTHIHGAVGSDVMDRTEAALKQMAQVLPKEGTTSFLATTLTSPLSELDEVIEVIAKYQGDKGEAEILGAHVEGPFIARNKAGAQPPDCIVNPDLDVARRWVESGIVKAMTLAPELAGADRLIRFLSSEGVVASAGHTDAKFKDIKQACADGLAQLTHLCNAMNGIHHREIGAVGAAMLLNELKSELIVDGIHVSDDMVQILYETIGSERLILITDAMRAKGLSDGTYTLGSHTVSVNGKEAKLSDGTLAGSVLTMDQAVKRMLDLCDASFYDLIQMASVNPAKQYDLWERKGSIALGKDADFLLVDDSFQIDQTYCKGVVSYEASSN</sequence>
<dbReference type="SUPFAM" id="SSF51338">
    <property type="entry name" value="Composite domain of metallo-dependent hydrolases"/>
    <property type="match status" value="1"/>
</dbReference>
<evidence type="ECO:0000313" key="8">
    <source>
        <dbReference type="Proteomes" id="UP001500740"/>
    </source>
</evidence>
<dbReference type="Gene3D" id="3.20.20.140">
    <property type="entry name" value="Metal-dependent hydrolases"/>
    <property type="match status" value="1"/>
</dbReference>
<dbReference type="InterPro" id="IPR011059">
    <property type="entry name" value="Metal-dep_hydrolase_composite"/>
</dbReference>
<protein>
    <submittedName>
        <fullName evidence="7">N-acetylglucosamine-6-phosphate deacetylase</fullName>
    </submittedName>
</protein>
<evidence type="ECO:0000256" key="5">
    <source>
        <dbReference type="PIRNR" id="PIRNR038994"/>
    </source>
</evidence>
<evidence type="ECO:0000259" key="6">
    <source>
        <dbReference type="Pfam" id="PF01979"/>
    </source>
</evidence>
<evidence type="ECO:0000256" key="1">
    <source>
        <dbReference type="ARBA" id="ARBA00010716"/>
    </source>
</evidence>
<dbReference type="InterPro" id="IPR003764">
    <property type="entry name" value="GlcNAc_6-P_deAcase"/>
</dbReference>
<proteinExistence type="inferred from homology"/>
<dbReference type="RefSeq" id="WP_343785074.1">
    <property type="nucleotide sequence ID" value="NZ_BAAACZ010000032.1"/>
</dbReference>
<name>A0ABN1ABJ6_9BACI</name>
<evidence type="ECO:0000313" key="7">
    <source>
        <dbReference type="EMBL" id="GAA0472376.1"/>
    </source>
</evidence>
<dbReference type="Proteomes" id="UP001500740">
    <property type="component" value="Unassembled WGS sequence"/>
</dbReference>
<reference evidence="7 8" key="1">
    <citation type="journal article" date="2019" name="Int. J. Syst. Evol. Microbiol.">
        <title>The Global Catalogue of Microorganisms (GCM) 10K type strain sequencing project: providing services to taxonomists for standard genome sequencing and annotation.</title>
        <authorList>
            <consortium name="The Broad Institute Genomics Platform"/>
            <consortium name="The Broad Institute Genome Sequencing Center for Infectious Disease"/>
            <person name="Wu L."/>
            <person name="Ma J."/>
        </authorList>
    </citation>
    <scope>NUCLEOTIDE SEQUENCE [LARGE SCALE GENOMIC DNA]</scope>
    <source>
        <strain evidence="7 8">JCM 14193</strain>
    </source>
</reference>
<keyword evidence="2" id="KW-0479">Metal-binding</keyword>
<dbReference type="InterPro" id="IPR032466">
    <property type="entry name" value="Metal_Hydrolase"/>
</dbReference>
<dbReference type="SUPFAM" id="SSF51556">
    <property type="entry name" value="Metallo-dependent hydrolases"/>
    <property type="match status" value="1"/>
</dbReference>
<dbReference type="Gene3D" id="2.30.40.10">
    <property type="entry name" value="Urease, subunit C, domain 1"/>
    <property type="match status" value="1"/>
</dbReference>
<dbReference type="Pfam" id="PF01979">
    <property type="entry name" value="Amidohydro_1"/>
    <property type="match status" value="1"/>
</dbReference>
<feature type="domain" description="Amidohydrolase-related" evidence="6">
    <location>
        <begin position="49"/>
        <end position="373"/>
    </location>
</feature>
<dbReference type="NCBIfam" id="TIGR00221">
    <property type="entry name" value="nagA"/>
    <property type="match status" value="1"/>
</dbReference>
<dbReference type="InterPro" id="IPR006680">
    <property type="entry name" value="Amidohydro-rel"/>
</dbReference>
<gene>
    <name evidence="7" type="primary">nagA</name>
    <name evidence="7" type="ORF">GCM10008935_30390</name>
</gene>
<comment type="caution">
    <text evidence="7">The sequence shown here is derived from an EMBL/GenBank/DDBJ whole genome shotgun (WGS) entry which is preliminary data.</text>
</comment>
<dbReference type="CDD" id="cd00854">
    <property type="entry name" value="NagA"/>
    <property type="match status" value="1"/>
</dbReference>
<keyword evidence="3 5" id="KW-0378">Hydrolase</keyword>
<evidence type="ECO:0000256" key="4">
    <source>
        <dbReference type="ARBA" id="ARBA00023277"/>
    </source>
</evidence>
<dbReference type="PANTHER" id="PTHR11113">
    <property type="entry name" value="N-ACETYLGLUCOSAMINE-6-PHOSPHATE DEACETYLASE"/>
    <property type="match status" value="1"/>
</dbReference>